<dbReference type="AlphaFoldDB" id="A0A096FD86"/>
<gene>
    <name evidence="1" type="ORF">P353_17010</name>
</gene>
<dbReference type="Proteomes" id="UP000029553">
    <property type="component" value="Unassembled WGS sequence"/>
</dbReference>
<reference evidence="1 2" key="1">
    <citation type="submission" date="2013-09" db="EMBL/GenBank/DDBJ databases">
        <title>High correlation between genotypes and phenotypes of environmental bacteria Comamonas testosteroni strains.</title>
        <authorList>
            <person name="Liu L."/>
            <person name="Zhu W."/>
            <person name="Xia X."/>
            <person name="Xu B."/>
            <person name="Luo M."/>
            <person name="Wang G."/>
        </authorList>
    </citation>
    <scope>NUCLEOTIDE SEQUENCE [LARGE SCALE GENOMIC DNA]</scope>
    <source>
        <strain evidence="1 2">JL40</strain>
    </source>
</reference>
<protein>
    <submittedName>
        <fullName evidence="1">Uncharacterized protein</fullName>
    </submittedName>
</protein>
<evidence type="ECO:0000313" key="1">
    <source>
        <dbReference type="EMBL" id="KGH27743.1"/>
    </source>
</evidence>
<dbReference type="EMBL" id="AWOR01000057">
    <property type="protein sequence ID" value="KGH27743.1"/>
    <property type="molecule type" value="Genomic_DNA"/>
</dbReference>
<organism evidence="1 2">
    <name type="scientific">Comamonas testosteroni</name>
    <name type="common">Pseudomonas testosteroni</name>
    <dbReference type="NCBI Taxonomy" id="285"/>
    <lineage>
        <taxon>Bacteria</taxon>
        <taxon>Pseudomonadati</taxon>
        <taxon>Pseudomonadota</taxon>
        <taxon>Betaproteobacteria</taxon>
        <taxon>Burkholderiales</taxon>
        <taxon>Comamonadaceae</taxon>
        <taxon>Comamonas</taxon>
    </lineage>
</organism>
<name>A0A096FD86_COMTE</name>
<dbReference type="RefSeq" id="WP_034371633.1">
    <property type="nucleotide sequence ID" value="NZ_AWOR01000057.1"/>
</dbReference>
<comment type="caution">
    <text evidence="1">The sequence shown here is derived from an EMBL/GenBank/DDBJ whole genome shotgun (WGS) entry which is preliminary data.</text>
</comment>
<accession>A0A096FD86</accession>
<evidence type="ECO:0000313" key="2">
    <source>
        <dbReference type="Proteomes" id="UP000029553"/>
    </source>
</evidence>
<sequence length="220" mass="25545">MKETGLMFKAPLVRAILSGQKTQTRRVVKPQPPEDRLHRSVDAPDSFVAEGEHTWWSGTYTQGIYHSAKCPFGKRGDRIYVRETWCQQADDDGCLIDNVYWYRATDPDVMDSEDMEKSPWRPSIHMPKSAARIWLEVTGVRVERLQDISNEDAIAEGVNRISHGREGDYYSAIRNEQHPKNWTYPDDAFRELWESTGGDWAANPWVWVIDFKRIDRRTTA</sequence>
<proteinExistence type="predicted"/>